<proteinExistence type="predicted"/>
<feature type="repeat" description="TPR" evidence="4">
    <location>
        <begin position="598"/>
        <end position="631"/>
    </location>
</feature>
<dbReference type="STRING" id="137838.GCA_001458595_02196"/>
<protein>
    <submittedName>
        <fullName evidence="7">Tetratricopeptide (TRP) repeat containing-protein</fullName>
    </submittedName>
</protein>
<feature type="domain" description="J" evidence="6">
    <location>
        <begin position="2"/>
        <end position="80"/>
    </location>
</feature>
<dbReference type="InterPro" id="IPR019734">
    <property type="entry name" value="TPR_rpt"/>
</dbReference>
<keyword evidence="1" id="KW-0235">DNA replication</keyword>
<evidence type="ECO:0000313" key="9">
    <source>
        <dbReference type="Proteomes" id="UP000220840"/>
    </source>
</evidence>
<keyword evidence="2" id="KW-0677">Repeat</keyword>
<reference evidence="8 9" key="1">
    <citation type="submission" date="2017-10" db="EMBL/GenBank/DDBJ databases">
        <title>Effective Description of Clostridium neonatale sp. nov. linked to necrotizing enterocolitis in neonates and a clarification of species assignable to the genus Clostridium (Prazmowski 1880) emend. Lawson and Rainey 2016.</title>
        <authorList>
            <person name="Bernard K."/>
            <person name="Burdz T."/>
            <person name="Wiebe D."/>
            <person name="Balcewich B."/>
            <person name="Alfa M."/>
            <person name="Bernier A.-M."/>
        </authorList>
    </citation>
    <scope>NUCLEOTIDE SEQUENCE [LARGE SCALE GENOMIC DNA]</scope>
    <source>
        <strain evidence="8 9">LCDC99A005</strain>
    </source>
</reference>
<dbReference type="InterPro" id="IPR006597">
    <property type="entry name" value="Sel1-like"/>
</dbReference>
<dbReference type="OrthoDB" id="9816462at2"/>
<dbReference type="InterPro" id="IPR036869">
    <property type="entry name" value="J_dom_sf"/>
</dbReference>
<dbReference type="SUPFAM" id="SSF46565">
    <property type="entry name" value="Chaperone J-domain"/>
    <property type="match status" value="1"/>
</dbReference>
<evidence type="ECO:0000256" key="5">
    <source>
        <dbReference type="SAM" id="Coils"/>
    </source>
</evidence>
<feature type="repeat" description="TPR" evidence="4">
    <location>
        <begin position="906"/>
        <end position="939"/>
    </location>
</feature>
<feature type="repeat" description="TPR" evidence="4">
    <location>
        <begin position="837"/>
        <end position="870"/>
    </location>
</feature>
<dbReference type="Proteomes" id="UP001189143">
    <property type="component" value="Unassembled WGS sequence"/>
</dbReference>
<dbReference type="InterPro" id="IPR013105">
    <property type="entry name" value="TPR_2"/>
</dbReference>
<feature type="repeat" description="TPR" evidence="4">
    <location>
        <begin position="632"/>
        <end position="665"/>
    </location>
</feature>
<feature type="repeat" description="TPR" evidence="4">
    <location>
        <begin position="1018"/>
        <end position="1051"/>
    </location>
</feature>
<dbReference type="AlphaFoldDB" id="A0A2A7MG91"/>
<dbReference type="RefSeq" id="WP_058294999.1">
    <property type="nucleotide sequence ID" value="NZ_CAMRXC010000177.1"/>
</dbReference>
<reference evidence="7" key="2">
    <citation type="submission" date="2022-10" db="EMBL/GenBank/DDBJ databases">
        <authorList>
            <person name="Aires J."/>
            <person name="Mesa V."/>
        </authorList>
    </citation>
    <scope>NUCLEOTIDE SEQUENCE</scope>
    <source>
        <strain evidence="7">Clostridium neonatale JD116</strain>
    </source>
</reference>
<dbReference type="InterPro" id="IPR011990">
    <property type="entry name" value="TPR-like_helical_dom_sf"/>
</dbReference>
<evidence type="ECO:0000256" key="1">
    <source>
        <dbReference type="ARBA" id="ARBA00022705"/>
    </source>
</evidence>
<keyword evidence="9" id="KW-1185">Reference proteome</keyword>
<evidence type="ECO:0000313" key="7">
    <source>
        <dbReference type="EMBL" id="CAI3588961.1"/>
    </source>
</evidence>
<accession>A0A2A7MG91</accession>
<feature type="coiled-coil region" evidence="5">
    <location>
        <begin position="189"/>
        <end position="247"/>
    </location>
</feature>
<dbReference type="SUPFAM" id="SSF48452">
    <property type="entry name" value="TPR-like"/>
    <property type="match status" value="4"/>
</dbReference>
<feature type="repeat" description="TPR" evidence="4">
    <location>
        <begin position="803"/>
        <end position="836"/>
    </location>
</feature>
<evidence type="ECO:0000259" key="6">
    <source>
        <dbReference type="PROSITE" id="PS50076"/>
    </source>
</evidence>
<dbReference type="Pfam" id="PF00515">
    <property type="entry name" value="TPR_1"/>
    <property type="match status" value="1"/>
</dbReference>
<dbReference type="CDD" id="cd06257">
    <property type="entry name" value="DnaJ"/>
    <property type="match status" value="1"/>
</dbReference>
<dbReference type="PROSITE" id="PS50005">
    <property type="entry name" value="TPR"/>
    <property type="match status" value="10"/>
</dbReference>
<dbReference type="Gene3D" id="1.25.40.10">
    <property type="entry name" value="Tetratricopeptide repeat domain"/>
    <property type="match status" value="7"/>
</dbReference>
<organism evidence="8 9">
    <name type="scientific">Clostridium neonatale</name>
    <dbReference type="NCBI Taxonomy" id="137838"/>
    <lineage>
        <taxon>Bacteria</taxon>
        <taxon>Bacillati</taxon>
        <taxon>Bacillota</taxon>
        <taxon>Clostridia</taxon>
        <taxon>Eubacteriales</taxon>
        <taxon>Clostridiaceae</taxon>
        <taxon>Clostridium</taxon>
    </lineage>
</organism>
<dbReference type="PANTHER" id="PTHR12558">
    <property type="entry name" value="CELL DIVISION CYCLE 16,23,27"/>
    <property type="match status" value="1"/>
</dbReference>
<dbReference type="PANTHER" id="PTHR12558:SF13">
    <property type="entry name" value="CELL DIVISION CYCLE PROTEIN 27 HOMOLOG"/>
    <property type="match status" value="1"/>
</dbReference>
<dbReference type="Pfam" id="PF07719">
    <property type="entry name" value="TPR_2"/>
    <property type="match status" value="1"/>
</dbReference>
<evidence type="ECO:0000256" key="4">
    <source>
        <dbReference type="PROSITE-ProRule" id="PRU00339"/>
    </source>
</evidence>
<evidence type="ECO:0000256" key="2">
    <source>
        <dbReference type="ARBA" id="ARBA00022737"/>
    </source>
</evidence>
<keyword evidence="5" id="KW-0175">Coiled coil</keyword>
<dbReference type="PROSITE" id="PS50076">
    <property type="entry name" value="DNAJ_2"/>
    <property type="match status" value="1"/>
</dbReference>
<name>A0A2A7MG91_9CLOT</name>
<dbReference type="GO" id="GO:0006260">
    <property type="term" value="P:DNA replication"/>
    <property type="evidence" value="ECO:0007669"/>
    <property type="project" value="UniProtKB-KW"/>
</dbReference>
<comment type="caution">
    <text evidence="8">The sequence shown here is derived from an EMBL/GenBank/DDBJ whole genome shotgun (WGS) entry which is preliminary data.</text>
</comment>
<evidence type="ECO:0000313" key="8">
    <source>
        <dbReference type="EMBL" id="PEG30832.1"/>
    </source>
</evidence>
<dbReference type="Pfam" id="PF14559">
    <property type="entry name" value="TPR_19"/>
    <property type="match status" value="1"/>
</dbReference>
<dbReference type="InterPro" id="IPR001623">
    <property type="entry name" value="DnaJ_domain"/>
</dbReference>
<dbReference type="EMBL" id="CAMTCP010000210">
    <property type="protein sequence ID" value="CAI3588961.1"/>
    <property type="molecule type" value="Genomic_DNA"/>
</dbReference>
<evidence type="ECO:0000256" key="3">
    <source>
        <dbReference type="ARBA" id="ARBA00022803"/>
    </source>
</evidence>
<dbReference type="Proteomes" id="UP000220840">
    <property type="component" value="Unassembled WGS sequence"/>
</dbReference>
<feature type="coiled-coil region" evidence="5">
    <location>
        <begin position="1041"/>
        <end position="1068"/>
    </location>
</feature>
<feature type="repeat" description="TPR" evidence="4">
    <location>
        <begin position="733"/>
        <end position="766"/>
    </location>
</feature>
<dbReference type="Pfam" id="PF13181">
    <property type="entry name" value="TPR_8"/>
    <property type="match status" value="9"/>
</dbReference>
<dbReference type="Pfam" id="PF12895">
    <property type="entry name" value="ANAPC3"/>
    <property type="match status" value="1"/>
</dbReference>
<gene>
    <name evidence="7" type="ORF">CNEO2_280063</name>
    <name evidence="8" type="ORF">CQ394_03675</name>
</gene>
<dbReference type="EMBL" id="PDCJ01000001">
    <property type="protein sequence ID" value="PEG30832.1"/>
    <property type="molecule type" value="Genomic_DNA"/>
</dbReference>
<sequence length="1068" mass="128789">MNIWGILNINPTKNKDEIKKAYLNKLSVVHPEDDEEGFKLLRRSYEEALKEADKDEVIDEDNTPIGIWIKKVNEVYDKFSLRINEEAWKNLLNEDVCYGIDTKEDASEKLLEFLMDNFRFPQKIWILLNNYFEWTEQKEELYEKFPYEFIDYVDNRIKYIDVLNYELFENIDDNKNYDQWIESYYKIRRELNERNLDEAKKSLDNIEQLNIFHPSLEVLKIRYFISNNDIENARSISERLIEEYANEPDVMYSMAEVEWIEKNVNEAKLLYEKVLEILPEDYNSICGLADCYLELDELDKAKDLYLNLMRRNSYDDYVRRKIAETNDKLIDQYKESHEEKSLSEKFNIAWCLYENYRYDEILELSKEIDCDEENQSQYFDLMGRTYSSLEEYSKALNYFNMWCEKIDTRNSEERDNNRQLEYIYCEKARILMKLEKYEEAIKICSNCLEINNKNIGSLYIKSYSLNKLKKFEEALKISEEALELDNSNVKFHMNKAESLYELGYHRDALDSLEEAINIYPYNSEAYALEMEIYYEHSEYERILEIYEEVEKQGVVDDKINLYKLKTINSMKKLDESEEIAINILNSIKENDDVCNIADEVYYELSLIYCDRRDYKTALSYINKSFDIDKRKLKFYYCRGYIYKALKEYDKAIKDYDYAIDRAPEDIFSYLRKAEIYRIQNDKEKSITEYKKVLEIDSKHEYVNNEIGEIYEELHEYDKALEYYNKQIEVKKEPYYLINRGLLYKKIDREDEAVKDYEETIKIDPKNPHAYNNIGVIYKDRGEFEKAIQYFIKAIEVMDDDVYVQFYNNIGKSYKNIKEFDNAIKYYDEGICKLENEPSLYYNKAKTLMAMRKYEEAIEVYIEGAKLNDADKEDFYDEIGDAYKALQEYDNAIIWYEKVIKLNPNHSFEYRQIGNAYERRNHYDTAIAYYLKQIKINDNNPLNYICLAGAYKYKKQKIKARIYYKKALKLYMDRNRDSSFDVCEIGRCYMELNKHKEAVFYLNKAIEKPCNNCDFDGCYEAYYILGEMYENEKDYETAYKYYKKAYDIRDNLEEHVEALERMKKILNID</sequence>
<dbReference type="SMART" id="SM00028">
    <property type="entry name" value="TPR"/>
    <property type="match status" value="19"/>
</dbReference>
<feature type="repeat" description="TPR" evidence="4">
    <location>
        <begin position="872"/>
        <end position="905"/>
    </location>
</feature>
<feature type="repeat" description="TPR" evidence="4">
    <location>
        <begin position="767"/>
        <end position="800"/>
    </location>
</feature>
<feature type="repeat" description="TPR" evidence="4">
    <location>
        <begin position="666"/>
        <end position="699"/>
    </location>
</feature>
<keyword evidence="3 4" id="KW-0802">TPR repeat</keyword>
<dbReference type="PROSITE" id="PS50293">
    <property type="entry name" value="TPR_REGION"/>
    <property type="match status" value="3"/>
</dbReference>
<dbReference type="SMART" id="SM00671">
    <property type="entry name" value="SEL1"/>
    <property type="match status" value="2"/>
</dbReference>